<dbReference type="Pfam" id="PF21694">
    <property type="entry name" value="DNA_pol3_delta_C"/>
    <property type="match status" value="1"/>
</dbReference>
<keyword evidence="3 11" id="KW-0808">Transferase</keyword>
<evidence type="ECO:0000256" key="7">
    <source>
        <dbReference type="ARBA" id="ARBA00034754"/>
    </source>
</evidence>
<protein>
    <recommendedName>
        <fullName evidence="2">DNA polymerase III subunit delta</fullName>
        <ecNumber evidence="1">2.7.7.7</ecNumber>
    </recommendedName>
</protein>
<dbReference type="PANTHER" id="PTHR34388">
    <property type="entry name" value="DNA POLYMERASE III SUBUNIT DELTA"/>
    <property type="match status" value="1"/>
</dbReference>
<evidence type="ECO:0000256" key="1">
    <source>
        <dbReference type="ARBA" id="ARBA00012417"/>
    </source>
</evidence>
<dbReference type="InterPro" id="IPR048466">
    <property type="entry name" value="DNA_pol3_delta-like_C"/>
</dbReference>
<dbReference type="InterPro" id="IPR027417">
    <property type="entry name" value="P-loop_NTPase"/>
</dbReference>
<keyword evidence="5" id="KW-0235">DNA replication</keyword>
<evidence type="ECO:0000259" key="10">
    <source>
        <dbReference type="Pfam" id="PF21694"/>
    </source>
</evidence>
<dbReference type="Gene3D" id="1.20.272.10">
    <property type="match status" value="1"/>
</dbReference>
<name>A0AAW5E5W2_9BACI</name>
<dbReference type="SUPFAM" id="SSF52540">
    <property type="entry name" value="P-loop containing nucleoside triphosphate hydrolases"/>
    <property type="match status" value="1"/>
</dbReference>
<dbReference type="Gene3D" id="1.10.8.60">
    <property type="match status" value="1"/>
</dbReference>
<dbReference type="Proteomes" id="UP001431131">
    <property type="component" value="Unassembled WGS sequence"/>
</dbReference>
<comment type="similarity">
    <text evidence="7">Belongs to the DNA polymerase HolA subunit family.</text>
</comment>
<dbReference type="PANTHER" id="PTHR34388:SF1">
    <property type="entry name" value="DNA POLYMERASE III SUBUNIT DELTA"/>
    <property type="match status" value="1"/>
</dbReference>
<evidence type="ECO:0000256" key="5">
    <source>
        <dbReference type="ARBA" id="ARBA00022705"/>
    </source>
</evidence>
<evidence type="ECO:0000259" key="9">
    <source>
        <dbReference type="Pfam" id="PF06144"/>
    </source>
</evidence>
<accession>A0AAW5E5W2</accession>
<feature type="domain" description="DNA polymerase III delta N-terminal" evidence="9">
    <location>
        <begin position="18"/>
        <end position="141"/>
    </location>
</feature>
<evidence type="ECO:0000256" key="4">
    <source>
        <dbReference type="ARBA" id="ARBA00022695"/>
    </source>
</evidence>
<dbReference type="GO" id="GO:0003677">
    <property type="term" value="F:DNA binding"/>
    <property type="evidence" value="ECO:0007669"/>
    <property type="project" value="InterPro"/>
</dbReference>
<dbReference type="InterPro" id="IPR008921">
    <property type="entry name" value="DNA_pol3_clamp-load_cplx_C"/>
</dbReference>
<dbReference type="GO" id="GO:0006261">
    <property type="term" value="P:DNA-templated DNA replication"/>
    <property type="evidence" value="ECO:0007669"/>
    <property type="project" value="TreeGrafter"/>
</dbReference>
<dbReference type="Pfam" id="PF06144">
    <property type="entry name" value="DNA_pol3_delta"/>
    <property type="match status" value="1"/>
</dbReference>
<evidence type="ECO:0000313" key="11">
    <source>
        <dbReference type="EMBL" id="MCH1625000.1"/>
    </source>
</evidence>
<reference evidence="11" key="1">
    <citation type="submission" date="2022-02" db="EMBL/GenBank/DDBJ databases">
        <title>Fredinandcohnia quinoae sp. nov. isolated from Chenopodium quinoa seeds.</title>
        <authorList>
            <person name="Saati-Santamaria Z."/>
            <person name="Flores-Felix J.D."/>
            <person name="Igual J.M."/>
            <person name="Velazquez E."/>
            <person name="Garcia-Fraile P."/>
            <person name="Martinez-Molina E."/>
        </authorList>
    </citation>
    <scope>NUCLEOTIDE SEQUENCE</scope>
    <source>
        <strain evidence="11">SECRCQ15</strain>
    </source>
</reference>
<gene>
    <name evidence="11" type="primary">holA</name>
    <name evidence="11" type="ORF">MJG50_06640</name>
</gene>
<comment type="caution">
    <text evidence="11">The sequence shown here is derived from an EMBL/GenBank/DDBJ whole genome shotgun (WGS) entry which is preliminary data.</text>
</comment>
<evidence type="ECO:0000256" key="6">
    <source>
        <dbReference type="ARBA" id="ARBA00022932"/>
    </source>
</evidence>
<evidence type="ECO:0000256" key="8">
    <source>
        <dbReference type="ARBA" id="ARBA00049244"/>
    </source>
</evidence>
<dbReference type="GO" id="GO:0009360">
    <property type="term" value="C:DNA polymerase III complex"/>
    <property type="evidence" value="ECO:0007669"/>
    <property type="project" value="InterPro"/>
</dbReference>
<comment type="catalytic activity">
    <reaction evidence="8">
        <text>DNA(n) + a 2'-deoxyribonucleoside 5'-triphosphate = DNA(n+1) + diphosphate</text>
        <dbReference type="Rhea" id="RHEA:22508"/>
        <dbReference type="Rhea" id="RHEA-COMP:17339"/>
        <dbReference type="Rhea" id="RHEA-COMP:17340"/>
        <dbReference type="ChEBI" id="CHEBI:33019"/>
        <dbReference type="ChEBI" id="CHEBI:61560"/>
        <dbReference type="ChEBI" id="CHEBI:173112"/>
        <dbReference type="EC" id="2.7.7.7"/>
    </reaction>
</comment>
<dbReference type="RefSeq" id="WP_240253885.1">
    <property type="nucleotide sequence ID" value="NZ_JAKTTI010000006.1"/>
</dbReference>
<dbReference type="AlphaFoldDB" id="A0AAW5E5W2"/>
<dbReference type="InterPro" id="IPR005790">
    <property type="entry name" value="DNA_polIII_delta"/>
</dbReference>
<keyword evidence="12" id="KW-1185">Reference proteome</keyword>
<dbReference type="InterPro" id="IPR010372">
    <property type="entry name" value="DNA_pol3_delta_N"/>
</dbReference>
<dbReference type="GO" id="GO:0003887">
    <property type="term" value="F:DNA-directed DNA polymerase activity"/>
    <property type="evidence" value="ECO:0007669"/>
    <property type="project" value="UniProtKB-KW"/>
</dbReference>
<feature type="domain" description="DNA polymerase III delta subunit-like C-terminal" evidence="10">
    <location>
        <begin position="216"/>
        <end position="336"/>
    </location>
</feature>
<organism evidence="11 12">
    <name type="scientific">Fredinandcohnia quinoae</name>
    <dbReference type="NCBI Taxonomy" id="2918902"/>
    <lineage>
        <taxon>Bacteria</taxon>
        <taxon>Bacillati</taxon>
        <taxon>Bacillota</taxon>
        <taxon>Bacilli</taxon>
        <taxon>Bacillales</taxon>
        <taxon>Bacillaceae</taxon>
        <taxon>Fredinandcohnia</taxon>
    </lineage>
</organism>
<keyword evidence="6" id="KW-0239">DNA-directed DNA polymerase</keyword>
<sequence length="340" mass="39108">MNFDIWKKLKKKDFSAIYLLYGTESFLLNETKDLLVSNALLEEEKDFNLSVFDLEETPLEVAMEDAETLPFMGDKRIVILQNPYFLTAEKGKEKVEHYIPKLEEYIKQPAPFTILVLIAPYEKLDERKKIVKQLKANAEVLASNALSEKEISQWIKERVTSFDVMISDHAISELIQVAGTNLMIITKEIDKMCLYVGSKGNITEETVQLLVSRSLEQNIFALIDKVVNRKLNEALRIFYDLLQNNEEPIKILSLLATQFRLIYQAKELSRRGYGQQQIAGNIKVHPFRVKLALGQANLFSDIELLQIINSLAEADYEMKNGKKDKKLILELFIMNLANIK</sequence>
<dbReference type="SUPFAM" id="SSF48019">
    <property type="entry name" value="post-AAA+ oligomerization domain-like"/>
    <property type="match status" value="1"/>
</dbReference>
<dbReference type="Gene3D" id="3.40.50.300">
    <property type="entry name" value="P-loop containing nucleotide triphosphate hydrolases"/>
    <property type="match status" value="1"/>
</dbReference>
<evidence type="ECO:0000256" key="2">
    <source>
        <dbReference type="ARBA" id="ARBA00017703"/>
    </source>
</evidence>
<proteinExistence type="inferred from homology"/>
<evidence type="ECO:0000256" key="3">
    <source>
        <dbReference type="ARBA" id="ARBA00022679"/>
    </source>
</evidence>
<evidence type="ECO:0000313" key="12">
    <source>
        <dbReference type="Proteomes" id="UP001431131"/>
    </source>
</evidence>
<keyword evidence="4 11" id="KW-0548">Nucleotidyltransferase</keyword>
<dbReference type="EMBL" id="JAKTTI010000006">
    <property type="protein sequence ID" value="MCH1625000.1"/>
    <property type="molecule type" value="Genomic_DNA"/>
</dbReference>
<dbReference type="NCBIfam" id="TIGR01128">
    <property type="entry name" value="holA"/>
    <property type="match status" value="1"/>
</dbReference>
<dbReference type="EC" id="2.7.7.7" evidence="1"/>